<dbReference type="InterPro" id="IPR036249">
    <property type="entry name" value="Thioredoxin-like_sf"/>
</dbReference>
<dbReference type="Gene3D" id="3.40.30.10">
    <property type="entry name" value="Glutaredoxin"/>
    <property type="match status" value="1"/>
</dbReference>
<name>A0A2N5J961_9BIFI</name>
<dbReference type="SUPFAM" id="SSF52833">
    <property type="entry name" value="Thioredoxin-like"/>
    <property type="match status" value="1"/>
</dbReference>
<evidence type="ECO:0000313" key="8">
    <source>
        <dbReference type="Proteomes" id="UP000235050"/>
    </source>
</evidence>
<feature type="site" description="Contributes to redox potential value" evidence="4">
    <location>
        <position position="31"/>
    </location>
</feature>
<dbReference type="EMBL" id="NMWU01000025">
    <property type="protein sequence ID" value="PLS30749.1"/>
    <property type="molecule type" value="Genomic_DNA"/>
</dbReference>
<dbReference type="PANTHER" id="PTHR46115">
    <property type="entry name" value="THIOREDOXIN-LIKE PROTEIN 1"/>
    <property type="match status" value="1"/>
</dbReference>
<protein>
    <recommendedName>
        <fullName evidence="2 3">Thioredoxin</fullName>
    </recommendedName>
</protein>
<gene>
    <name evidence="7" type="ORF">Uis1B_1461</name>
</gene>
<evidence type="ECO:0000256" key="1">
    <source>
        <dbReference type="ARBA" id="ARBA00023157"/>
    </source>
</evidence>
<dbReference type="Proteomes" id="UP000235050">
    <property type="component" value="Unassembled WGS sequence"/>
</dbReference>
<evidence type="ECO:0000256" key="2">
    <source>
        <dbReference type="NCBIfam" id="TIGR01068"/>
    </source>
</evidence>
<evidence type="ECO:0000259" key="6">
    <source>
        <dbReference type="PROSITE" id="PS51352"/>
    </source>
</evidence>
<reference evidence="7 8" key="1">
    <citation type="submission" date="2017-07" db="EMBL/GenBank/DDBJ databases">
        <title>Bifidobacterium novel species.</title>
        <authorList>
            <person name="Lugli G.A."/>
            <person name="Milani C."/>
            <person name="Duranti S."/>
            <person name="Mangifesta M."/>
        </authorList>
    </citation>
    <scope>NUCLEOTIDE SEQUENCE [LARGE SCALE GENOMIC DNA]</scope>
    <source>
        <strain evidence="8">Uis1B</strain>
    </source>
</reference>
<dbReference type="PROSITE" id="PS00194">
    <property type="entry name" value="THIOREDOXIN_1"/>
    <property type="match status" value="1"/>
</dbReference>
<keyword evidence="1 5" id="KW-1015">Disulfide bond</keyword>
<dbReference type="OrthoDB" id="9790390at2"/>
<dbReference type="InterPro" id="IPR005746">
    <property type="entry name" value="Thioredoxin"/>
</dbReference>
<keyword evidence="5" id="KW-0676">Redox-active center</keyword>
<dbReference type="GO" id="GO:0015035">
    <property type="term" value="F:protein-disulfide reductase activity"/>
    <property type="evidence" value="ECO:0007669"/>
    <property type="project" value="UniProtKB-UniRule"/>
</dbReference>
<sequence length="116" mass="12529">MATHELNAANFEETIKNHPLVFIDFWATWCGPCRAFGPIYEAASEAHDDIWFTKVDIDQEQGLAQAAGIQAVPTLIIIRNGEVVFKNAGALRESDLEELIGKVTADSSAAPAASAE</sequence>
<dbReference type="AlphaFoldDB" id="A0A2N5J961"/>
<dbReference type="InterPro" id="IPR017937">
    <property type="entry name" value="Thioredoxin_CS"/>
</dbReference>
<keyword evidence="8" id="KW-1185">Reference proteome</keyword>
<comment type="similarity">
    <text evidence="3">Belongs to the thioredoxin family.</text>
</comment>
<feature type="site" description="Deprotonates C-terminal active site Cys" evidence="4">
    <location>
        <position position="24"/>
    </location>
</feature>
<dbReference type="PIRSF" id="PIRSF000077">
    <property type="entry name" value="Thioredoxin"/>
    <property type="match status" value="1"/>
</dbReference>
<evidence type="ECO:0000313" key="7">
    <source>
        <dbReference type="EMBL" id="PLS30749.1"/>
    </source>
</evidence>
<dbReference type="PRINTS" id="PR00421">
    <property type="entry name" value="THIOREDOXIN"/>
</dbReference>
<comment type="caution">
    <text evidence="7">The sequence shown here is derived from an EMBL/GenBank/DDBJ whole genome shotgun (WGS) entry which is preliminary data.</text>
</comment>
<dbReference type="InterPro" id="IPR013766">
    <property type="entry name" value="Thioredoxin_domain"/>
</dbReference>
<proteinExistence type="inferred from homology"/>
<feature type="site" description="Contributes to redox potential value" evidence="4">
    <location>
        <position position="32"/>
    </location>
</feature>
<feature type="active site" description="Nucleophile" evidence="4">
    <location>
        <position position="30"/>
    </location>
</feature>
<feature type="disulfide bond" description="Redox-active" evidence="5">
    <location>
        <begin position="30"/>
        <end position="33"/>
    </location>
</feature>
<dbReference type="PROSITE" id="PS51352">
    <property type="entry name" value="THIOREDOXIN_2"/>
    <property type="match status" value="1"/>
</dbReference>
<evidence type="ECO:0000256" key="4">
    <source>
        <dbReference type="PIRSR" id="PIRSR000077-1"/>
    </source>
</evidence>
<organism evidence="7 8">
    <name type="scientific">Bifidobacterium margollesii</name>
    <dbReference type="NCBI Taxonomy" id="2020964"/>
    <lineage>
        <taxon>Bacteria</taxon>
        <taxon>Bacillati</taxon>
        <taxon>Actinomycetota</taxon>
        <taxon>Actinomycetes</taxon>
        <taxon>Bifidobacteriales</taxon>
        <taxon>Bifidobacteriaceae</taxon>
        <taxon>Bifidobacterium</taxon>
    </lineage>
</organism>
<evidence type="ECO:0000256" key="5">
    <source>
        <dbReference type="PIRSR" id="PIRSR000077-4"/>
    </source>
</evidence>
<feature type="domain" description="Thioredoxin" evidence="6">
    <location>
        <begin position="1"/>
        <end position="105"/>
    </location>
</feature>
<feature type="active site" description="Nucleophile" evidence="4">
    <location>
        <position position="33"/>
    </location>
</feature>
<evidence type="ECO:0000256" key="3">
    <source>
        <dbReference type="PIRNR" id="PIRNR000077"/>
    </source>
</evidence>
<dbReference type="Pfam" id="PF00085">
    <property type="entry name" value="Thioredoxin"/>
    <property type="match status" value="1"/>
</dbReference>
<dbReference type="CDD" id="cd02947">
    <property type="entry name" value="TRX_family"/>
    <property type="match status" value="1"/>
</dbReference>
<dbReference type="NCBIfam" id="TIGR01068">
    <property type="entry name" value="thioredoxin"/>
    <property type="match status" value="1"/>
</dbReference>
<dbReference type="RefSeq" id="WP_101617030.1">
    <property type="nucleotide sequence ID" value="NZ_NMWU01000025.1"/>
</dbReference>
<accession>A0A2N5J961</accession>